<comment type="caution">
    <text evidence="2">The sequence shown here is derived from an EMBL/GenBank/DDBJ whole genome shotgun (WGS) entry which is preliminary data.</text>
</comment>
<feature type="region of interest" description="Disordered" evidence="1">
    <location>
        <begin position="1"/>
        <end position="30"/>
    </location>
</feature>
<evidence type="ECO:0000313" key="2">
    <source>
        <dbReference type="EMBL" id="GAI95205.1"/>
    </source>
</evidence>
<organism evidence="2">
    <name type="scientific">marine sediment metagenome</name>
    <dbReference type="NCBI Taxonomy" id="412755"/>
    <lineage>
        <taxon>unclassified sequences</taxon>
        <taxon>metagenomes</taxon>
        <taxon>ecological metagenomes</taxon>
    </lineage>
</organism>
<evidence type="ECO:0000256" key="1">
    <source>
        <dbReference type="SAM" id="MobiDB-lite"/>
    </source>
</evidence>
<gene>
    <name evidence="2" type="ORF">S12H4_38814</name>
</gene>
<name>X1U5U2_9ZZZZ</name>
<proteinExistence type="predicted"/>
<dbReference type="EMBL" id="BARW01023395">
    <property type="protein sequence ID" value="GAI95205.1"/>
    <property type="molecule type" value="Genomic_DNA"/>
</dbReference>
<protein>
    <submittedName>
        <fullName evidence="2">Uncharacterized protein</fullName>
    </submittedName>
</protein>
<dbReference type="AlphaFoldDB" id="X1U5U2"/>
<reference evidence="2" key="1">
    <citation type="journal article" date="2014" name="Front. Microbiol.">
        <title>High frequency of phylogenetically diverse reductive dehalogenase-homologous genes in deep subseafloor sedimentary metagenomes.</title>
        <authorList>
            <person name="Kawai M."/>
            <person name="Futagami T."/>
            <person name="Toyoda A."/>
            <person name="Takaki Y."/>
            <person name="Nishi S."/>
            <person name="Hori S."/>
            <person name="Arai W."/>
            <person name="Tsubouchi T."/>
            <person name="Morono Y."/>
            <person name="Uchiyama I."/>
            <person name="Ito T."/>
            <person name="Fujiyama A."/>
            <person name="Inagaki F."/>
            <person name="Takami H."/>
        </authorList>
    </citation>
    <scope>NUCLEOTIDE SEQUENCE</scope>
    <source>
        <strain evidence="2">Expedition CK06-06</strain>
    </source>
</reference>
<accession>X1U5U2</accession>
<sequence>MGRKKRSEEASDLAPVPGAPGAVSRGRRTAVGKEYRQVTCPVCGRAGGLAFWPYTQHFDPDKPFGVIQEVGLGRGRSFGVIGQLEPADEPETFELVKGRLLQAVREWRDKGWINENEF</sequence>